<reference evidence="2 3" key="1">
    <citation type="submission" date="2019-03" db="EMBL/GenBank/DDBJ databases">
        <title>Draft genome sequences of novel Actinobacteria.</title>
        <authorList>
            <person name="Sahin N."/>
            <person name="Ay H."/>
            <person name="Saygin H."/>
        </authorList>
    </citation>
    <scope>NUCLEOTIDE SEQUENCE [LARGE SCALE GENOMIC DNA]</scope>
    <source>
        <strain evidence="2 3">5K138</strain>
    </source>
</reference>
<gene>
    <name evidence="2" type="ORF">E1269_10120</name>
</gene>
<proteinExistence type="predicted"/>
<name>A0A4R5DKQ5_9ACTN</name>
<dbReference type="InParanoid" id="A0A4R5DKQ5"/>
<feature type="domain" description="DUF1330" evidence="1">
    <location>
        <begin position="4"/>
        <end position="93"/>
    </location>
</feature>
<dbReference type="Pfam" id="PF07045">
    <property type="entry name" value="DUF1330"/>
    <property type="match status" value="1"/>
</dbReference>
<dbReference type="OrthoDB" id="9806380at2"/>
<protein>
    <submittedName>
        <fullName evidence="2">DUF1330 domain-containing protein</fullName>
    </submittedName>
</protein>
<dbReference type="EMBL" id="SMKZ01000011">
    <property type="protein sequence ID" value="TDE11213.1"/>
    <property type="molecule type" value="Genomic_DNA"/>
</dbReference>
<dbReference type="SUPFAM" id="SSF54909">
    <property type="entry name" value="Dimeric alpha+beta barrel"/>
    <property type="match status" value="1"/>
</dbReference>
<evidence type="ECO:0000313" key="2">
    <source>
        <dbReference type="EMBL" id="TDE11213.1"/>
    </source>
</evidence>
<evidence type="ECO:0000259" key="1">
    <source>
        <dbReference type="Pfam" id="PF07045"/>
    </source>
</evidence>
<dbReference type="PANTHER" id="PTHR41521">
    <property type="match status" value="1"/>
</dbReference>
<dbReference type="RefSeq" id="WP_131893972.1">
    <property type="nucleotide sequence ID" value="NZ_SMKZ01000011.1"/>
</dbReference>
<comment type="caution">
    <text evidence="2">The sequence shown here is derived from an EMBL/GenBank/DDBJ whole genome shotgun (WGS) entry which is preliminary data.</text>
</comment>
<organism evidence="2 3">
    <name type="scientific">Jiangella asiatica</name>
    <dbReference type="NCBI Taxonomy" id="2530372"/>
    <lineage>
        <taxon>Bacteria</taxon>
        <taxon>Bacillati</taxon>
        <taxon>Actinomycetota</taxon>
        <taxon>Actinomycetes</taxon>
        <taxon>Jiangellales</taxon>
        <taxon>Jiangellaceae</taxon>
        <taxon>Jiangella</taxon>
    </lineage>
</organism>
<dbReference type="AlphaFoldDB" id="A0A4R5DKQ5"/>
<dbReference type="Gene3D" id="3.30.70.100">
    <property type="match status" value="1"/>
</dbReference>
<accession>A0A4R5DKQ5</accession>
<dbReference type="InterPro" id="IPR011008">
    <property type="entry name" value="Dimeric_a/b-barrel"/>
</dbReference>
<dbReference type="Proteomes" id="UP000294739">
    <property type="component" value="Unassembled WGS sequence"/>
</dbReference>
<evidence type="ECO:0000313" key="3">
    <source>
        <dbReference type="Proteomes" id="UP000294739"/>
    </source>
</evidence>
<dbReference type="PANTHER" id="PTHR41521:SF4">
    <property type="entry name" value="BLR0684 PROTEIN"/>
    <property type="match status" value="1"/>
</dbReference>
<sequence>MTGIIIGTTEVTEPFAFAEYLRAVEAIVDHHGGRLIGAGRGIDVLEGDVPPEAAVVIEFDTVDAARRWYESADYTSARRMRQRSGRSTVVLLDTRA</sequence>
<dbReference type="InterPro" id="IPR010753">
    <property type="entry name" value="DUF1330"/>
</dbReference>
<keyword evidence="3" id="KW-1185">Reference proteome</keyword>